<evidence type="ECO:0000313" key="1">
    <source>
        <dbReference type="EMBL" id="KAG2538555.1"/>
    </source>
</evidence>
<protein>
    <submittedName>
        <fullName evidence="1">Uncharacterized protein</fullName>
    </submittedName>
</protein>
<organism evidence="1 2">
    <name type="scientific">Panicum virgatum</name>
    <name type="common">Blackwell switchgrass</name>
    <dbReference type="NCBI Taxonomy" id="38727"/>
    <lineage>
        <taxon>Eukaryota</taxon>
        <taxon>Viridiplantae</taxon>
        <taxon>Streptophyta</taxon>
        <taxon>Embryophyta</taxon>
        <taxon>Tracheophyta</taxon>
        <taxon>Spermatophyta</taxon>
        <taxon>Magnoliopsida</taxon>
        <taxon>Liliopsida</taxon>
        <taxon>Poales</taxon>
        <taxon>Poaceae</taxon>
        <taxon>PACMAD clade</taxon>
        <taxon>Panicoideae</taxon>
        <taxon>Panicodae</taxon>
        <taxon>Paniceae</taxon>
        <taxon>Panicinae</taxon>
        <taxon>Panicum</taxon>
        <taxon>Panicum sect. Hiantes</taxon>
    </lineage>
</organism>
<reference evidence="1" key="1">
    <citation type="submission" date="2020-05" db="EMBL/GenBank/DDBJ databases">
        <title>WGS assembly of Panicum virgatum.</title>
        <authorList>
            <person name="Lovell J.T."/>
            <person name="Jenkins J."/>
            <person name="Shu S."/>
            <person name="Juenger T.E."/>
            <person name="Schmutz J."/>
        </authorList>
    </citation>
    <scope>NUCLEOTIDE SEQUENCE</scope>
    <source>
        <strain evidence="1">AP13</strain>
    </source>
</reference>
<dbReference type="EMBL" id="CM029054">
    <property type="protein sequence ID" value="KAG2538555.1"/>
    <property type="molecule type" value="Genomic_DNA"/>
</dbReference>
<evidence type="ECO:0000313" key="2">
    <source>
        <dbReference type="Proteomes" id="UP000823388"/>
    </source>
</evidence>
<proteinExistence type="predicted"/>
<dbReference type="AlphaFoldDB" id="A0A8T0MNF0"/>
<gene>
    <name evidence="1" type="ORF">PVAP13_9NG319000</name>
</gene>
<keyword evidence="2" id="KW-1185">Reference proteome</keyword>
<dbReference type="Proteomes" id="UP000823388">
    <property type="component" value="Chromosome 9N"/>
</dbReference>
<name>A0A8T0MNF0_PANVG</name>
<accession>A0A8T0MNF0</accession>
<comment type="caution">
    <text evidence="1">The sequence shown here is derived from an EMBL/GenBank/DDBJ whole genome shotgun (WGS) entry which is preliminary data.</text>
</comment>
<sequence length="70" mass="7982">MVVMKTNTLDQLSRFVRFIKWRRLFALQSSASMRGVSCTLWNLMTSEAEKEATRTEGDTISTCAIFGLFV</sequence>